<sequence length="99" mass="11310">MEKSRGGARPNAGRKSKVEEEKVNNIFVKALSELYNKETEEDTKIAFVKDTLMQSQRGQLFIAEHIFGKPKEIIEATHNVNDFNIKDIFKVGDSNKQQI</sequence>
<organism evidence="1">
    <name type="scientific">uncultured Caudovirales phage</name>
    <dbReference type="NCBI Taxonomy" id="2100421"/>
    <lineage>
        <taxon>Viruses</taxon>
        <taxon>Duplodnaviria</taxon>
        <taxon>Heunggongvirae</taxon>
        <taxon>Uroviricota</taxon>
        <taxon>Caudoviricetes</taxon>
        <taxon>Peduoviridae</taxon>
        <taxon>Maltschvirus</taxon>
        <taxon>Maltschvirus maltsch</taxon>
    </lineage>
</organism>
<gene>
    <name evidence="1" type="ORF">UFOVP531_23</name>
</gene>
<reference evidence="1" key="1">
    <citation type="submission" date="2020-04" db="EMBL/GenBank/DDBJ databases">
        <authorList>
            <person name="Chiriac C."/>
            <person name="Salcher M."/>
            <person name="Ghai R."/>
            <person name="Kavagutti S V."/>
        </authorList>
    </citation>
    <scope>NUCLEOTIDE SEQUENCE</scope>
</reference>
<protein>
    <submittedName>
        <fullName evidence="1">Uncharacterized protein</fullName>
    </submittedName>
</protein>
<evidence type="ECO:0000313" key="1">
    <source>
        <dbReference type="EMBL" id="CAB4148769.1"/>
    </source>
</evidence>
<dbReference type="EMBL" id="LR796512">
    <property type="protein sequence ID" value="CAB4148769.1"/>
    <property type="molecule type" value="Genomic_DNA"/>
</dbReference>
<name>A0A6J5MYC8_9CAUD</name>
<proteinExistence type="predicted"/>
<accession>A0A6J5MYC8</accession>